<evidence type="ECO:0000256" key="7">
    <source>
        <dbReference type="ARBA" id="ARBA00022729"/>
    </source>
</evidence>
<dbReference type="FunFam" id="2.60.40.2030:FF:000013">
    <property type="entry name" value="Adhesion G-protein coupled receptor V1"/>
    <property type="match status" value="1"/>
</dbReference>
<keyword evidence="5" id="KW-1003">Cell membrane</keyword>
<feature type="transmembrane region" description="Helical" evidence="22">
    <location>
        <begin position="6192"/>
        <end position="6211"/>
    </location>
</feature>
<dbReference type="Pfam" id="PF13358">
    <property type="entry name" value="DDE_3"/>
    <property type="match status" value="1"/>
</dbReference>
<dbReference type="PROSITE" id="PS50261">
    <property type="entry name" value="G_PROTEIN_RECEP_F2_4"/>
    <property type="match status" value="1"/>
</dbReference>
<feature type="transmembrane region" description="Helical" evidence="22">
    <location>
        <begin position="6316"/>
        <end position="6336"/>
    </location>
</feature>
<dbReference type="InterPro" id="IPR009057">
    <property type="entry name" value="Homeodomain-like_sf"/>
</dbReference>
<feature type="transmembrane region" description="Helical" evidence="22">
    <location>
        <begin position="6269"/>
        <end position="6295"/>
    </location>
</feature>
<dbReference type="CDD" id="cd13952">
    <property type="entry name" value="7tm_classB"/>
    <property type="match status" value="1"/>
</dbReference>
<organism evidence="25 26">
    <name type="scientific">Coregonus suidteri</name>
    <dbReference type="NCBI Taxonomy" id="861788"/>
    <lineage>
        <taxon>Eukaryota</taxon>
        <taxon>Metazoa</taxon>
        <taxon>Chordata</taxon>
        <taxon>Craniata</taxon>
        <taxon>Vertebrata</taxon>
        <taxon>Euteleostomi</taxon>
        <taxon>Actinopterygii</taxon>
        <taxon>Neopterygii</taxon>
        <taxon>Teleostei</taxon>
        <taxon>Protacanthopterygii</taxon>
        <taxon>Salmoniformes</taxon>
        <taxon>Salmonidae</taxon>
        <taxon>Coregoninae</taxon>
        <taxon>Coregonus</taxon>
    </lineage>
</organism>
<evidence type="ECO:0000256" key="22">
    <source>
        <dbReference type="SAM" id="Phobius"/>
    </source>
</evidence>
<evidence type="ECO:0000256" key="1">
    <source>
        <dbReference type="ARBA" id="ARBA00004289"/>
    </source>
</evidence>
<evidence type="ECO:0000256" key="14">
    <source>
        <dbReference type="ARBA" id="ARBA00023157"/>
    </source>
</evidence>
<dbReference type="InterPro" id="IPR026919">
    <property type="entry name" value="ADGRV1"/>
</dbReference>
<dbReference type="GO" id="GO:0007166">
    <property type="term" value="P:cell surface receptor signaling pathway"/>
    <property type="evidence" value="ECO:0007669"/>
    <property type="project" value="InterPro"/>
</dbReference>
<keyword evidence="14" id="KW-1015">Disulfide bond</keyword>
<dbReference type="GO" id="GO:0015074">
    <property type="term" value="P:DNA integration"/>
    <property type="evidence" value="ECO:0007669"/>
    <property type="project" value="InterPro"/>
</dbReference>
<dbReference type="Proteomes" id="UP001356427">
    <property type="component" value="Unassembled WGS sequence"/>
</dbReference>
<dbReference type="InterPro" id="IPR036388">
    <property type="entry name" value="WH-like_DNA-bd_sf"/>
</dbReference>
<evidence type="ECO:0000256" key="4">
    <source>
        <dbReference type="ARBA" id="ARBA00007343"/>
    </source>
</evidence>
<evidence type="ECO:0000256" key="12">
    <source>
        <dbReference type="ARBA" id="ARBA00023040"/>
    </source>
</evidence>
<evidence type="ECO:0000256" key="10">
    <source>
        <dbReference type="ARBA" id="ARBA00022837"/>
    </source>
</evidence>
<comment type="subcellular location">
    <subcellularLocation>
        <location evidence="3">Cell membrane</location>
        <topology evidence="3">Multi-pass membrane protein</topology>
    </subcellularLocation>
    <subcellularLocation>
        <location evidence="1">Cell projection</location>
        <location evidence="1">Stereocilium membrane</location>
    </subcellularLocation>
    <subcellularLocation>
        <location evidence="2">Photoreceptor inner segment</location>
    </subcellularLocation>
</comment>
<evidence type="ECO:0000256" key="2">
    <source>
        <dbReference type="ARBA" id="ARBA00004437"/>
    </source>
</evidence>
<keyword evidence="9" id="KW-0378">Hydrolase</keyword>
<evidence type="ECO:0000256" key="11">
    <source>
        <dbReference type="ARBA" id="ARBA00022989"/>
    </source>
</evidence>
<dbReference type="FunFam" id="2.60.40.2030:FF:000020">
    <property type="entry name" value="Adhesion G protein-coupled receptor V1"/>
    <property type="match status" value="1"/>
</dbReference>
<dbReference type="SUPFAM" id="SSF141072">
    <property type="entry name" value="CalX-like"/>
    <property type="match status" value="38"/>
</dbReference>
<dbReference type="FunFam" id="2.60.40.2030:FF:000028">
    <property type="entry name" value="Adhesion G-protein coupled receptor V1"/>
    <property type="match status" value="1"/>
</dbReference>
<evidence type="ECO:0000256" key="13">
    <source>
        <dbReference type="ARBA" id="ARBA00023136"/>
    </source>
</evidence>
<evidence type="ECO:0000256" key="21">
    <source>
        <dbReference type="SAM" id="MobiDB-lite"/>
    </source>
</evidence>
<dbReference type="FunFam" id="2.60.40.2030:FF:000009">
    <property type="entry name" value="adhesion G-protein coupled receptor V1"/>
    <property type="match status" value="1"/>
</dbReference>
<evidence type="ECO:0000256" key="20">
    <source>
        <dbReference type="ARBA" id="ARBA00083929"/>
    </source>
</evidence>
<dbReference type="PROSITE" id="PS50221">
    <property type="entry name" value="GAIN_B"/>
    <property type="match status" value="1"/>
</dbReference>
<dbReference type="GO" id="GO:0003677">
    <property type="term" value="F:DNA binding"/>
    <property type="evidence" value="ECO:0007669"/>
    <property type="project" value="InterPro"/>
</dbReference>
<dbReference type="PROSITE" id="PS50912">
    <property type="entry name" value="EAR"/>
    <property type="match status" value="3"/>
</dbReference>
<dbReference type="Pfam" id="PF01498">
    <property type="entry name" value="HTH_Tnp_Tc3_2"/>
    <property type="match status" value="1"/>
</dbReference>
<dbReference type="InterPro" id="IPR038081">
    <property type="entry name" value="CalX-like_sf"/>
</dbReference>
<proteinExistence type="inferred from homology"/>
<reference evidence="25 26" key="1">
    <citation type="submission" date="2021-04" db="EMBL/GenBank/DDBJ databases">
        <authorList>
            <person name="De Guttry C."/>
            <person name="Zahm M."/>
            <person name="Klopp C."/>
            <person name="Cabau C."/>
            <person name="Louis A."/>
            <person name="Berthelot C."/>
            <person name="Parey E."/>
            <person name="Roest Crollius H."/>
            <person name="Montfort J."/>
            <person name="Robinson-Rechavi M."/>
            <person name="Bucao C."/>
            <person name="Bouchez O."/>
            <person name="Gislard M."/>
            <person name="Lluch J."/>
            <person name="Milhes M."/>
            <person name="Lampietro C."/>
            <person name="Lopez Roques C."/>
            <person name="Donnadieu C."/>
            <person name="Braasch I."/>
            <person name="Desvignes T."/>
            <person name="Postlethwait J."/>
            <person name="Bobe J."/>
            <person name="Wedekind C."/>
            <person name="Guiguen Y."/>
        </authorList>
    </citation>
    <scope>NUCLEOTIDE SEQUENCE [LARGE SCALE GENOMIC DNA]</scope>
    <source>
        <strain evidence="25">Cs_M1</strain>
        <tissue evidence="25">Blood</tissue>
    </source>
</reference>
<evidence type="ECO:0000256" key="6">
    <source>
        <dbReference type="ARBA" id="ARBA00022692"/>
    </source>
</evidence>
<dbReference type="GO" id="GO:0001965">
    <property type="term" value="F:G-protein alpha-subunit binding"/>
    <property type="evidence" value="ECO:0007669"/>
    <property type="project" value="TreeGrafter"/>
</dbReference>
<feature type="transmembrane region" description="Helical" evidence="22">
    <location>
        <begin position="6153"/>
        <end position="6172"/>
    </location>
</feature>
<dbReference type="GO" id="GO:0016787">
    <property type="term" value="F:hydrolase activity"/>
    <property type="evidence" value="ECO:0007669"/>
    <property type="project" value="UniProtKB-KW"/>
</dbReference>
<dbReference type="FunFam" id="2.60.40.2030:FF:000007">
    <property type="entry name" value="Adhesion G-protein coupled receptor V1"/>
    <property type="match status" value="5"/>
</dbReference>
<dbReference type="FunFam" id="2.60.40.2030:FF:000017">
    <property type="entry name" value="Adhesion G protein-coupled receptor V1"/>
    <property type="match status" value="5"/>
</dbReference>
<dbReference type="Gene3D" id="2.60.120.200">
    <property type="match status" value="1"/>
</dbReference>
<dbReference type="InterPro" id="IPR013320">
    <property type="entry name" value="ConA-like_dom_sf"/>
</dbReference>
<evidence type="ECO:0000256" key="19">
    <source>
        <dbReference type="ARBA" id="ARBA00078072"/>
    </source>
</evidence>
<name>A0AAN8LBJ8_9TELE</name>
<evidence type="ECO:0000256" key="17">
    <source>
        <dbReference type="ARBA" id="ARBA00023273"/>
    </source>
</evidence>
<dbReference type="GO" id="GO:0004930">
    <property type="term" value="F:G protein-coupled receptor activity"/>
    <property type="evidence" value="ECO:0007669"/>
    <property type="project" value="UniProtKB-KW"/>
</dbReference>
<dbReference type="GO" id="GO:0048513">
    <property type="term" value="P:animal organ development"/>
    <property type="evidence" value="ECO:0007669"/>
    <property type="project" value="UniProtKB-ARBA"/>
</dbReference>
<feature type="transmembrane region" description="Helical" evidence="22">
    <location>
        <begin position="6223"/>
        <end position="6249"/>
    </location>
</feature>
<feature type="region of interest" description="Disordered" evidence="21">
    <location>
        <begin position="277"/>
        <end position="298"/>
    </location>
</feature>
<keyword evidence="15" id="KW-0675">Receptor</keyword>
<keyword evidence="7" id="KW-0732">Signal</keyword>
<dbReference type="Pfam" id="PF13385">
    <property type="entry name" value="Laminin_G_3"/>
    <property type="match status" value="1"/>
</dbReference>
<feature type="transmembrane region" description="Helical" evidence="22">
    <location>
        <begin position="6120"/>
        <end position="6141"/>
    </location>
</feature>
<feature type="domain" description="GAIN-B" evidence="23">
    <location>
        <begin position="5958"/>
        <end position="6118"/>
    </location>
</feature>
<evidence type="ECO:0000256" key="5">
    <source>
        <dbReference type="ARBA" id="ARBA00022475"/>
    </source>
</evidence>
<dbReference type="SUPFAM" id="SSF49899">
    <property type="entry name" value="Concanavalin A-like lectins/glucanases"/>
    <property type="match status" value="1"/>
</dbReference>
<comment type="similarity">
    <text evidence="4">Belongs to the G-protein coupled receptor 2 family. Adhesion G-protein coupled receptor (ADGR) subfamily.</text>
</comment>
<feature type="domain" description="G-protein coupled receptors family 2 profile 2" evidence="24">
    <location>
        <begin position="6117"/>
        <end position="6368"/>
    </location>
</feature>
<keyword evidence="16" id="KW-0807">Transducer</keyword>
<dbReference type="InterPro" id="IPR000832">
    <property type="entry name" value="GPCR_2_secretin-like"/>
</dbReference>
<evidence type="ECO:0000259" key="23">
    <source>
        <dbReference type="PROSITE" id="PS50221"/>
    </source>
</evidence>
<keyword evidence="8" id="KW-0677">Repeat</keyword>
<dbReference type="FunFam" id="2.60.40.2030:FF:000021">
    <property type="entry name" value="Adhesion G protein-coupled receptor V1"/>
    <property type="match status" value="1"/>
</dbReference>
<dbReference type="Pfam" id="PF25787">
    <property type="entry name" value="HTH_SB"/>
    <property type="match status" value="1"/>
</dbReference>
<dbReference type="EMBL" id="JAGTTL010000021">
    <property type="protein sequence ID" value="KAK6306728.1"/>
    <property type="molecule type" value="Genomic_DNA"/>
</dbReference>
<protein>
    <recommendedName>
        <fullName evidence="18">Adhesion G-protein coupled receptor V1</fullName>
    </recommendedName>
    <alternativeName>
        <fullName evidence="20">G-protein coupled receptor 98</fullName>
    </alternativeName>
    <alternativeName>
        <fullName evidence="19">Very large G-protein coupled receptor 1</fullName>
    </alternativeName>
</protein>
<keyword evidence="13 22" id="KW-0472">Membrane</keyword>
<evidence type="ECO:0000256" key="15">
    <source>
        <dbReference type="ARBA" id="ARBA00023170"/>
    </source>
</evidence>
<dbReference type="Gene3D" id="1.20.1070.10">
    <property type="entry name" value="Rhodopsin 7-helix transmembrane proteins"/>
    <property type="match status" value="1"/>
</dbReference>
<evidence type="ECO:0000256" key="16">
    <source>
        <dbReference type="ARBA" id="ARBA00023224"/>
    </source>
</evidence>
<dbReference type="InterPro" id="IPR046338">
    <property type="entry name" value="GAIN_dom_sf"/>
</dbReference>
<dbReference type="InterPro" id="IPR003644">
    <property type="entry name" value="Calx_beta"/>
</dbReference>
<keyword evidence="10" id="KW-0106">Calcium</keyword>
<dbReference type="GO" id="GO:0005737">
    <property type="term" value="C:cytoplasm"/>
    <property type="evidence" value="ECO:0007669"/>
    <property type="project" value="TreeGrafter"/>
</dbReference>
<dbReference type="InterPro" id="IPR009039">
    <property type="entry name" value="EAR"/>
</dbReference>
<dbReference type="InterPro" id="IPR017981">
    <property type="entry name" value="GPCR_2-like_7TM"/>
</dbReference>
<dbReference type="GO" id="GO:0060171">
    <property type="term" value="C:stereocilium membrane"/>
    <property type="evidence" value="ECO:0007669"/>
    <property type="project" value="UniProtKB-SubCell"/>
</dbReference>
<keyword evidence="26" id="KW-1185">Reference proteome</keyword>
<dbReference type="InterPro" id="IPR036397">
    <property type="entry name" value="RNaseH_sf"/>
</dbReference>
<feature type="region of interest" description="Disordered" evidence="21">
    <location>
        <begin position="1960"/>
        <end position="1981"/>
    </location>
</feature>
<evidence type="ECO:0000259" key="24">
    <source>
        <dbReference type="PROSITE" id="PS50261"/>
    </source>
</evidence>
<dbReference type="GO" id="GO:0010855">
    <property type="term" value="F:adenylate cyclase inhibitor activity"/>
    <property type="evidence" value="ECO:0007669"/>
    <property type="project" value="TreeGrafter"/>
</dbReference>
<evidence type="ECO:0000313" key="26">
    <source>
        <dbReference type="Proteomes" id="UP001356427"/>
    </source>
</evidence>
<evidence type="ECO:0000256" key="8">
    <source>
        <dbReference type="ARBA" id="ARBA00022737"/>
    </source>
</evidence>
<keyword evidence="11 22" id="KW-1133">Transmembrane helix</keyword>
<dbReference type="SMART" id="SM00237">
    <property type="entry name" value="Calx_beta"/>
    <property type="match status" value="19"/>
</dbReference>
<dbReference type="GO" id="GO:0006313">
    <property type="term" value="P:DNA transposition"/>
    <property type="evidence" value="ECO:0007669"/>
    <property type="project" value="InterPro"/>
</dbReference>
<dbReference type="GO" id="GO:0001917">
    <property type="term" value="C:photoreceptor inner segment"/>
    <property type="evidence" value="ECO:0007669"/>
    <property type="project" value="UniProtKB-SubCell"/>
</dbReference>
<dbReference type="Gene3D" id="1.10.10.10">
    <property type="entry name" value="Winged helix-like DNA-binding domain superfamily/Winged helix DNA-binding domain"/>
    <property type="match status" value="1"/>
</dbReference>
<dbReference type="SUPFAM" id="SSF46689">
    <property type="entry name" value="Homeodomain-like"/>
    <property type="match status" value="1"/>
</dbReference>
<dbReference type="InterPro" id="IPR057244">
    <property type="entry name" value="GAIN_B"/>
</dbReference>
<evidence type="ECO:0000256" key="18">
    <source>
        <dbReference type="ARBA" id="ARBA00070037"/>
    </source>
</evidence>
<keyword evidence="17" id="KW-0966">Cell projection</keyword>
<feature type="transmembrane region" description="Helical" evidence="22">
    <location>
        <begin position="6342"/>
        <end position="6366"/>
    </location>
</feature>
<sequence>MAKTRELCKDIRDKIVDVHKAGMGYRTIGKQLGEKATTVGAIIRKWKKFKMTINHPRSGAPCKISPRGASMIMRKVRDQPRTTRQDLVNDLKRAGTTVSKKTISNTLRRHGLKSCSARKVPLLKPAHVQARLKFANDHLDDPDEEWEKKKDEYNPKNTIRTVKHGGGNIILCRCFSAKGAGRLHRIEGRMDGAMYREILANNLLPSVRALKMGCGWVFQHDNDPKHTARATKEWLRKKHLKVLEWPSQSPELNPIENLRRELKVRIAQRQPRNLKDLEKTGPAWPRSPSVRVGSGGSVRTKTGMHTVLTLAGLILALSIPSARPESAELRFLGQTDFVVNESSRTVVRLVVERIGDLVNVTALVLLEGDDTGDFEATTAAAFLLSSEASKTIFIAVRDDELPEADETFVFNLRLQSSSNGVRLGTPNRATITILSNDNAFGIISFNSTEQIIVDEPRGRNQYVPLSLVREKGTYGTVTVNFEISGGPNPALEDLSPDRGNITIPPGQALVVFSILIQDDQIPEDDEVFTVRLTGVAGGAVLNPNGSSVELKIRRNDSPLRFSQSQVAVAETAGVISLIVTRGLLADHGRLVGSDDTEISVDYVVVSGDGAGSATPAVDFVDLQAVRTVTFPPWVYEARLLFNISDDEVPEIAESFHVVLLEETVRGDAVLIQPNTVLVTIEPNDKPHGVLSISGSQLTQLISINEDKTDRFDGISIVRNGGNYGDISVNWTISRNSSDRSPVSDDLSPEAGTLWLTAGQMSAVLPLNITADELPEEAEAFILRLLPDTVQGGAEVDEPMEMMFYIQDSDDVYGLFRFHPEENQTIQSQPDGRFLSLSFLREGGTLGEVALAVHTLYIPAGPVNPGLARDGVLNGSRSTTVLFSQGQDLARLTLPIRNDAFLQNGAHFLIQLDSVDLISISPPIPSVSPHFGGALNLTLTVTPEIANGEIGFTSNTTVVVYEPEDTNTSTVTLSLRRDGTDGQAVVFWSLRPIGDNQADVTTDDLKTLSGSVVFLTGQSDAVINVTVMADDIPEVNETLFLTLDRVNVENQILKPGFTSREIVIVENDDPGGVFEFSPFSRGPWYINEGEAVELRVIRAQGQLLKQLVRYVLMPSGNAEFYGATGILEFKPGEREVLVALVARPDGVPELDETFSMVLSSYSNPPSRLGNHREVNITVRKNDDPFGVIEFARSGVVEAINESKGSESHSVAYPVVRNRGRFGEVSVSWVLEPHLSADVSPVQGSVVFAEGEYVKNLTLFSVPDELPEDMENFTITLLNATGGARLGNILNASLQINKNDDPIYFAEPVVVRLQEGDVANFTVLRAGPADFVATVMYRVDYGEASLGDLAPLSNDTVLVFDVGEWSKNISIAVEEDDTPETDEPFYIILYNTTGDAVVYGADTGTVVIEANDEANGIFSLESTERSVEEGKTNNFNVIRARGHFGNVTVFWRLYANDTALEPGQEFINNFGSITFTTGEETKPIVLEAISDKLPEFNEFYILRLTNISGGCPGEGGRLTNTSLNASVLIPFNDDPFGVFTIAVDNLDQEVAEDILSEEDMSDVTSFTILRQQGTFGEVRVAWEIVSVHFPLGLPPMQDLLLSASFPKEVELRPHSRRHHSGTDAWFFSGLQGAYGTISPEEGPGSLANFTFSAWLVSRPDTNGFIVSKGNRNGTLYYGVKIQTNESHVSVMLYYTALGANNTQVARATAERFVEDNVWLHVLITVDDGIIEFFLNGNLMPRGIKSLKGEAITDGSAPVRIGSDPYGEQRYTGLLQDLRLYHSRLNRLEIHELHAQPTKMDLRNISGYLQYWQDERQKAFVVEVRDDKEEEGEEVFYLQLVAVHGGARLPLPRPTATLRVMKSDNANGLFGFTGACIPDTSEEGSTISCVIERMRGALDHVYVNYSVTQLDSDSQVQANQDFANASGSVVFLPGQRSEVLNLLVLDDDTPEFAESFQVTLVSAESGDGKPGSTPTSGASIDPDNSATTVTITASDHPYGLIQFQTSLPAEGMIRPATEPAHVTVNEEDGEVHLLVARAQGLLGRVMVGYRTSPFTAVSPEDYEDSDGLLDFLPGERFKYINVTVIDNPVPELDKVFRVELYNPDGGVDQFLRSEGSGSGESDTEFFLPSSHRRASLGVASHITVTIAASDDAHGVFQLSQDSLSVNGTEPEEGRSTVLLQVVRSFGALSNVTVFWEAEDSSEEDLISRAGNITFHVGQTRGEIELQVAQDEVPELDKSFAVSLVNVSHGRLGVRTEASVTVLASDDPYGVFVFSENSMPVRLPEGHTLVILTIHRQRGLMGKVRVTYGTLSEADGAPFMTPGVGRASEGNDFVPLLESVVFTANQSEANVTLRVLDDEDPERDESVFVELISVNLIEGEQERLIAQSPRLGPKAEIVAQVIVEASDDAFGFLQLSAPAVSVAEDYVGPIINVTRIGGIFADVSVKFRAVPMTARVGDDYSVASTDVVLLEGETSKPVPIYIINDVIPELEETFRIELLNVTTGGARLGELTRTIITILPSDDPFGAFVFQAAPVTIEEPGANSFEVTLPIVRNAGTIGTVAIQWRATVNGKAAVGDLRPVSGEVIFAPGETIKTLNVEVLADDVPEIEEIIKVELTGATNGGNLGIDNTVNIIVPANDNPYGTVYFDQSVYRVQEPLEGIFLANITVRRSGGHFSRVEVLYSTSEIDIVSMAQTEGQNLLLYYNPPVSGVPSGTPHRPVNVSSQGDPLAACAAVCLREQACQAFSLSLPGGSSPMAFCTWVTSGAAQLTASAQTLTYAKNTTAAAVLFSSQAVAGSDYTTMTAQTAILEDGSGVANLTVPILTDKLPEMDESFSIRILKVELVNLTVAGKNLPSIGQPDKAVVTIGMNGDAFGVFLIYSLSPNATEDGIYLEVREEPRVSVPLVIERRGGSLGQVTVEWRFVGGMATPNTDFTGTGETLVFADGDLKKTIEIVIVDDSEPEDSETLMVGLVKTAGGSRILPSSDTVTIVILANDNVAGVVGFHAVSRSVIAREGEMLSLLVTRTAPGLGNATVDWAIQGPRVARTFTHTSGLLFFTEGTLNTTIVLQLLEDATPEENEEYRVVLSNIHTYGVLVTGHAALDIQGREAVVTVETSDEPFGMLSIAPSSLRLSTEERDGILNVFINRELGASGVVNISYETVRGSLQNLSQVEGGGGLAEPGQDFLPASGSVTLQDGQTSVAIPITILDDDVPELQEFFLVNITSAVLITTLSPAPKLDTQGLVAEISIGANDGIRGVIEWTNTNFEVNETMGVLSLVAYRSAGTYGNVSLFFYAHNLEAQLGLDYNATPSMLHFADGERHKFVEVQILDDVIPEGAERFQLILANPSSGLELGDNTTAMVSILASDDGHGVISFNSSQHFLLREPTSVSGLGESVATLYVVRDPPQGTFGTVNVQFTITDANETLAQDDLMPWQGIVELEDGVRFKTLEIWAVLDAEPEVNETFTVTLSSPTGGARLGDTLHTLITVLQNSAPLGLFRIAPSLNRTDSSVVGEEGGRTVFLTVSRSNGLEAAVSVEWETQSDTAIAMEGNLPVMAVYQIFPETPTSSWCSLAEGASPLAMRLDRPSPGGSTQTRATLYRWQGVLVPIQSVRIQDPSVCVGFSVNGSSYVAITHGGHSDSPAVNLSLFRVQPDLNLTLEQTLAVEALDVKHFSVEKRDYLIASSLVFVRTGSTFSVHQSLELQGVLSVSLFSHGTSLYLAACVGRETEDACVLFQWSEGHFQNPRPLPVSSRAQQVESLTMGADILLLVVTEGSPPSCEVFVWGPQQQFPQHSQSIPHPGLGSVHPFTLPSGITHVLLAGRNGSALYSWRSDISLFAMVLRSPPASHFLSLPLPYFNTTKSLIAATEPSGSTLYELTTVSNHSDYIPSYGELRFAPGDREMEIAVNIIDDDAPEEEEQFRVGLKNPKGGAEIGFGGQMTVLIPTNDDAYGVIGFAQASLTVEVEELAQSNPISLSVERRRGTFGRLTVHWAANGSLEDIFPTSGVVTFSEGQVVATIFMTVVVDSVPELRERVTLTLMDVTTVGLDQPSRGALIDPQRAQALLTILPNGSPYGVIGWHLDSQYLHTQEPQKSPTNVTLTIVREQGASGEVAVHYQTRPALSRPPSNQASAPQDYTPREDTVIMKEHATVALVTITILPDEAPELAESFLVNITGVELVGGLTGAGQPSVKRPGMEVAEVTIQENDDPRGVLQFSVSQEESGGVLAYEVPPPGNLLRLPVVRLAGRTGRVVVYWEAQTITASLNDFIPASGNITFQDGQGEAFIDISIMDDTEVESAERFGVTLMRVIGGARLGERTSVTITIPPNDSPLGRFGFQEQTVTISEPAFTSDPAAMATLTVLRSAGGEGAVTLVWRLEDAARDDLSPLNGTLVFSETELRKTLGIRALADALLEGDESFNIQLLAAKSGAVIDPINGLATITIQGDRAALGMVGIAEASRNVLIGEPQGNYNGTALISLVRGPGIFGEIQVYWNITPAVASEFEELSGVVTMRDRQSAATIRLKALDDDTAEERRVYQLTLTSVTPGAEISPSAQWATVTMAASDLPYGLFSFPQGLVRASEEEGKVNVTVVRSMGTFGSVWVTYQTAGSVAVSGVDFTEASGSLLFSPGQTTRDVTLSIDDDDLPEGPEEFYLNITTVELLNDSTVEFSVREHGLQRDQPPAIGNISSIMIVIQKNDNAEGILEFLPDYVNITVEEDVGSVSILVVRRVGYYGLVTADYISRGLTASPGLDYSLANGSLTFLHGHNTSHINVTIIDDQDREYAEMFEIQLSSATGGAILGTHLVASITIAKSDSPNSVVRFLNESVITLVNPNSTLRLSLLLERVGGLVGDTTITWSMLGPNTKEVLPPVNTDIGEPVNGSFHFRDGEGGLRIIDLSILPHGEVEEAETFVVMLELLSGDVDIDPRAGSVTLKIEKFGDPNGIVQFTEEDLRERVYSEPTDSEGPLNISLLIMRREGVMGNITVHWQILSDSDTSGDFSALSGSMVILEGQRGAEVVLALLPDAVPELEELYTLRLSAVEGGATLDANRSSTQLRVRANDEPHGLFGLEAEQQAVVVAGMGAGLRRLLTLNVTRQAGAFGNASVGYRISTGPGLDGQELLGEAAVGRALVKDGEDSASVSVPINSQVFLSVGVNFTVELTDVSLLGPLLSSPPRLLLEAKVAMVTVPEEAASAEVGFVSLALQVSSVETGVCEALVSRTGLFGGVRVEWSAGYPPGQAPVGFKPGVITPSSGSVTLAHGERSKAMSLQALPDVSEPASYALHLTAAGSSSPAPGVARLRSGFTVAEVEPLGVYQFAPDSRQLVIEEDVQTITLYVQRLYGFRSNRTRLSYETASGSALAGQDFTAVQDGELFFDLPHQTSASLRLSVLDDVLSEPDEIFYVNLTDVQVLSRGGDSRPRLTPQHSVATVTILASDVTGGVLSIGPGLVQTAEDREEGSQQDRKVLLKVHRSDSLAGPVRVRVQAYGGGSVRGAPLPFALEPNRTLALEGQDFRLESALVSLQEGQSEAEVSLLILDDSEPEGQEVFFIYLSDPEGGAQITDGPDKQGFSSFAKIIILGSDFHNGIVGFSVSSLLGQVLDEDSEMNRTALLYLQRQQNRAFEDVEVMWRATFNRAELSLVNNGVNLTRELLQTSGTVLCRRGQVLCVLSMEVRQDQEPEYQAWFLVEIYQVGVGAAINESARFANVTLLESDDPRGLVYFAVGSRLPVALLKTTRLSLQVYREASTASTITVRYRMLELPRAEAVGPTLVWPAVAGMDFLKEEGQLTFDQGQRSTGLDITLTPDQASSNPPPKRFRVELYAASGGARVHPEYGLANVTLVSDTEAQLVWALLDQLQQPLDSTTLDRVLQALLNKATAQLTPEQLTAVLVALGKVLKEAERTPLADSSRGLTYDLLCAMANPSRVDTQGLSQLAEVAERFAFSLLTNTQCGAQGQRGRTILDTCAYISISAYHWYPTQINGHMFMGKNSDTFQLPETLLEVPALPAGTLSPSACRRVQLTEYSTEHWFLTSDKTTALNGKVFSASLQGRGSRPLNKSDEVVYRIHTPGSRVKPGQSLCLLWNQAAESWLSDGQFCRIVEDSGNYVECACSHLSVYTAHAEIAALASYNEAFYTSGFICISGFALAIVSHLLCSRFPMFAAKLLTHMMMGCLGTQICFLVSAFRGRVFSEDSCAVLGLFSHYFHLSQFSWMLIQAVNFWQVLVMNDEHTERRYLVYLLLGWGLPALVIIILVIVLLGGFGWTIHGVYGLVHGDVCFIPNIYAALCTAALVPLICLVGVLVVFIHAYQVTQQWKAYDDVYRGRTNSSEVPMVLYLFALVSLVWLWAGLHMGYRYLWMLILHVIFNCLLGLYVFAVYFLMHNQLCWPSKASYTVEMNGHGSPDSTYHSGVGGAATIGAEINKSTQNLISAMEEVSADWERASLRPGSQPSSVFKQSPQSGAYTTDGGGFINDNLVADEESQEFDDLIFALKTGSGLNLSDNESIHGSHDGGSTAPSQIVELRRIPIADTHL</sequence>
<dbReference type="Pfam" id="PF03160">
    <property type="entry name" value="Calx-beta"/>
    <property type="match status" value="32"/>
</dbReference>
<evidence type="ECO:0000256" key="3">
    <source>
        <dbReference type="ARBA" id="ARBA00004651"/>
    </source>
</evidence>
<dbReference type="Gene3D" id="3.30.420.10">
    <property type="entry name" value="Ribonuclease H-like superfamily/Ribonuclease H"/>
    <property type="match status" value="1"/>
</dbReference>
<keyword evidence="6 22" id="KW-0812">Transmembrane</keyword>
<accession>A0AAN8LBJ8</accession>
<dbReference type="InterPro" id="IPR038717">
    <property type="entry name" value="Tc1-like_DDE_dom"/>
</dbReference>
<comment type="caution">
    <text evidence="25">The sequence shown here is derived from an EMBL/GenBank/DDBJ whole genome shotgun (WGS) entry which is preliminary data.</text>
</comment>
<dbReference type="GO" id="GO:0007601">
    <property type="term" value="P:visual perception"/>
    <property type="evidence" value="ECO:0007669"/>
    <property type="project" value="TreeGrafter"/>
</dbReference>
<dbReference type="InterPro" id="IPR057667">
    <property type="entry name" value="HTH_SB"/>
</dbReference>
<keyword evidence="12" id="KW-0297">G-protein coupled receptor</keyword>
<dbReference type="Pfam" id="PF00002">
    <property type="entry name" value="7tm_2"/>
    <property type="match status" value="1"/>
</dbReference>
<dbReference type="Gene3D" id="2.60.220.50">
    <property type="match status" value="1"/>
</dbReference>
<feature type="compositionally biased region" description="Polar residues" evidence="21">
    <location>
        <begin position="1969"/>
        <end position="1981"/>
    </location>
</feature>
<dbReference type="Gene3D" id="2.60.40.2030">
    <property type="match status" value="34"/>
</dbReference>
<gene>
    <name evidence="25" type="ORF">J4Q44_G00236530</name>
</gene>
<dbReference type="InterPro" id="IPR002492">
    <property type="entry name" value="Transposase_Tc1-like"/>
</dbReference>
<dbReference type="FunFam" id="2.60.40.2030:FF:000023">
    <property type="entry name" value="Adhesion G protein-coupled receptor V1"/>
    <property type="match status" value="1"/>
</dbReference>
<dbReference type="GO" id="GO:0071277">
    <property type="term" value="P:cellular response to calcium ion"/>
    <property type="evidence" value="ECO:0007669"/>
    <property type="project" value="TreeGrafter"/>
</dbReference>
<dbReference type="GO" id="GO:0007605">
    <property type="term" value="P:sensory perception of sound"/>
    <property type="evidence" value="ECO:0007669"/>
    <property type="project" value="TreeGrafter"/>
</dbReference>
<dbReference type="PANTHER" id="PTHR46682">
    <property type="entry name" value="ADHESION G-PROTEIN COUPLED RECEPTOR V1"/>
    <property type="match status" value="1"/>
</dbReference>
<dbReference type="PANTHER" id="PTHR46682:SF1">
    <property type="entry name" value="ADHESION G-PROTEIN COUPLED RECEPTOR V1"/>
    <property type="match status" value="1"/>
</dbReference>
<evidence type="ECO:0000313" key="25">
    <source>
        <dbReference type="EMBL" id="KAK6306728.1"/>
    </source>
</evidence>
<evidence type="ECO:0000256" key="9">
    <source>
        <dbReference type="ARBA" id="ARBA00022801"/>
    </source>
</evidence>